<feature type="region of interest" description="Disordered" evidence="1">
    <location>
        <begin position="47"/>
        <end position="99"/>
    </location>
</feature>
<sequence length="170" mass="17882">MHWITTRVFGRRRLLLLCKALNFHSSLKGRSFSKKFGSALCTGAIAGTAEPSRQEEREGSEEEHPDLLSTALAGSMGEERGLPVWSTLRPRPVSPEGAGGAEMTAFRHQKSGAVIAAAASLGNHGGAGGTQMMVPGDIHCQACQMDAGPRGTCGAPACRQTPDSSDSDFE</sequence>
<reference evidence="2" key="1">
    <citation type="submission" date="2022-08" db="EMBL/GenBank/DDBJ databases">
        <title>Genome sequencing of akame (Lates japonicus).</title>
        <authorList>
            <person name="Hashiguchi Y."/>
            <person name="Takahashi H."/>
        </authorList>
    </citation>
    <scope>NUCLEOTIDE SEQUENCE</scope>
    <source>
        <strain evidence="2">Kochi</strain>
    </source>
</reference>
<evidence type="ECO:0000256" key="1">
    <source>
        <dbReference type="SAM" id="MobiDB-lite"/>
    </source>
</evidence>
<organism evidence="2 3">
    <name type="scientific">Lates japonicus</name>
    <name type="common">Japanese lates</name>
    <dbReference type="NCBI Taxonomy" id="270547"/>
    <lineage>
        <taxon>Eukaryota</taxon>
        <taxon>Metazoa</taxon>
        <taxon>Chordata</taxon>
        <taxon>Craniata</taxon>
        <taxon>Vertebrata</taxon>
        <taxon>Euteleostomi</taxon>
        <taxon>Actinopterygii</taxon>
        <taxon>Neopterygii</taxon>
        <taxon>Teleostei</taxon>
        <taxon>Neoteleostei</taxon>
        <taxon>Acanthomorphata</taxon>
        <taxon>Carangaria</taxon>
        <taxon>Carangaria incertae sedis</taxon>
        <taxon>Centropomidae</taxon>
        <taxon>Lates</taxon>
    </lineage>
</organism>
<protein>
    <submittedName>
        <fullName evidence="2">Myotubularin-related protein 4 isoform X1</fullName>
    </submittedName>
</protein>
<accession>A0AAD3M2F2</accession>
<dbReference type="AlphaFoldDB" id="A0AAD3M2F2"/>
<proteinExistence type="predicted"/>
<gene>
    <name evidence="2" type="ORF">AKAME5_002701800</name>
</gene>
<keyword evidence="3" id="KW-1185">Reference proteome</keyword>
<evidence type="ECO:0000313" key="2">
    <source>
        <dbReference type="EMBL" id="GLD46318.1"/>
    </source>
</evidence>
<comment type="caution">
    <text evidence="2">The sequence shown here is derived from an EMBL/GenBank/DDBJ whole genome shotgun (WGS) entry which is preliminary data.</text>
</comment>
<dbReference type="Proteomes" id="UP001279410">
    <property type="component" value="Unassembled WGS sequence"/>
</dbReference>
<dbReference type="EMBL" id="BRZM01003200">
    <property type="protein sequence ID" value="GLD46318.1"/>
    <property type="molecule type" value="Genomic_DNA"/>
</dbReference>
<name>A0AAD3M2F2_LATJO</name>
<evidence type="ECO:0000313" key="3">
    <source>
        <dbReference type="Proteomes" id="UP001279410"/>
    </source>
</evidence>